<keyword evidence="1" id="KW-0732">Signal</keyword>
<keyword evidence="3" id="KW-1185">Reference proteome</keyword>
<evidence type="ECO:0000256" key="1">
    <source>
        <dbReference type="SAM" id="SignalP"/>
    </source>
</evidence>
<organism evidence="2 3">
    <name type="scientific">Gelidibacter salicanalis</name>
    <dbReference type="NCBI Taxonomy" id="291193"/>
    <lineage>
        <taxon>Bacteria</taxon>
        <taxon>Pseudomonadati</taxon>
        <taxon>Bacteroidota</taxon>
        <taxon>Flavobacteriia</taxon>
        <taxon>Flavobacteriales</taxon>
        <taxon>Flavobacteriaceae</taxon>
        <taxon>Gelidibacter</taxon>
    </lineage>
</organism>
<dbReference type="RefSeq" id="WP_199598362.1">
    <property type="nucleotide sequence ID" value="NZ_JAEHJZ010000016.1"/>
</dbReference>
<name>A0A934KK34_9FLAO</name>
<protein>
    <submittedName>
        <fullName evidence="2">Uncharacterized protein</fullName>
    </submittedName>
</protein>
<dbReference type="AlphaFoldDB" id="A0A934KK34"/>
<comment type="caution">
    <text evidence="2">The sequence shown here is derived from an EMBL/GenBank/DDBJ whole genome shotgun (WGS) entry which is preliminary data.</text>
</comment>
<evidence type="ECO:0000313" key="2">
    <source>
        <dbReference type="EMBL" id="MBJ7880522.1"/>
    </source>
</evidence>
<feature type="chain" id="PRO_5037671559" evidence="1">
    <location>
        <begin position="20"/>
        <end position="113"/>
    </location>
</feature>
<feature type="signal peptide" evidence="1">
    <location>
        <begin position="1"/>
        <end position="19"/>
    </location>
</feature>
<proteinExistence type="predicted"/>
<sequence length="113" mass="12929">MKKLVLAVCVMFISVSMFAQNRFEKGATKTVAEMTEVMSLTEKEAADIYKIELASNMERADVRKESEGKQDVISAKMKELNQKNFLSIRIIVGEARLNKWFAHLQAEREKSKN</sequence>
<dbReference type="Proteomes" id="UP000662373">
    <property type="component" value="Unassembled WGS sequence"/>
</dbReference>
<evidence type="ECO:0000313" key="3">
    <source>
        <dbReference type="Proteomes" id="UP000662373"/>
    </source>
</evidence>
<gene>
    <name evidence="2" type="ORF">JEM65_07660</name>
</gene>
<reference evidence="2 3" key="1">
    <citation type="submission" date="2020-09" db="EMBL/GenBank/DDBJ databases">
        <title>Draft genome of Gelidibacter salicanalis PAMC21136.</title>
        <authorList>
            <person name="Park H."/>
        </authorList>
    </citation>
    <scope>NUCLEOTIDE SEQUENCE [LARGE SCALE GENOMIC DNA]</scope>
    <source>
        <strain evidence="2 3">PAMC21136</strain>
    </source>
</reference>
<accession>A0A934KK34</accession>
<dbReference type="EMBL" id="JAEHJZ010000016">
    <property type="protein sequence ID" value="MBJ7880522.1"/>
    <property type="molecule type" value="Genomic_DNA"/>
</dbReference>